<comment type="caution">
    <text evidence="7">The sequence shown here is derived from an EMBL/GenBank/DDBJ whole genome shotgun (WGS) entry which is preliminary data.</text>
</comment>
<dbReference type="Gene3D" id="3.40.190.10">
    <property type="entry name" value="Periplasmic binding protein-like II"/>
    <property type="match status" value="1"/>
</dbReference>
<dbReference type="PROSITE" id="PS51257">
    <property type="entry name" value="PROKAR_LIPOPROTEIN"/>
    <property type="match status" value="1"/>
</dbReference>
<evidence type="ECO:0000256" key="1">
    <source>
        <dbReference type="ARBA" id="ARBA00022475"/>
    </source>
</evidence>
<evidence type="ECO:0000256" key="4">
    <source>
        <dbReference type="ARBA" id="ARBA00023139"/>
    </source>
</evidence>
<keyword evidence="4" id="KW-0564">Palmitate</keyword>
<feature type="region of interest" description="Disordered" evidence="6">
    <location>
        <begin position="32"/>
        <end position="53"/>
    </location>
</feature>
<sequence length="457" mass="50677">MKAKLLNRFSLLITVIFVLSLVLSACSGSNGANNSTNAGNTGGKPAEGAEGSSEEPKVLKVAFFQGGYGDSWFKELKKEFEAAHSNVTVELEGDPGIMDKMGPRFESGANLPDIAFLTNTNWQQWASQGYLTDLTDVFESSIKSQLNEAGQKYAIYQDKAYVIPWSDGVLGMAYNKGMFEENGWKVPETWAEFNELAPKIKAKGIAPIVYPGKVIGYWDFVVKPMIVQAGGFDYLDQLLTMDNPDVLNNPAKLTALQSFENLFKNDWILKGSEGLNHTESQMEFVNGKAAMIPNGNWLEAEMKASTPEGFRMAMMKVPAIEGAKEPNVQFSMVGDITVIPAKAKEQELAKEFLTFASSEAMNRKFTELTGNFRPFKYSLEGIEVSEFTQSVMDIMQNNKPFTFNTTSPMFMKMGLYPAGDAYGNIVFGSKTAEQQFNEDVKFAADKWDKYKEELGLK</sequence>
<accession>A0ABV6J3V9</accession>
<dbReference type="Pfam" id="PF01547">
    <property type="entry name" value="SBP_bac_1"/>
    <property type="match status" value="1"/>
</dbReference>
<evidence type="ECO:0000313" key="8">
    <source>
        <dbReference type="Proteomes" id="UP001589818"/>
    </source>
</evidence>
<keyword evidence="2" id="KW-0732">Signal</keyword>
<dbReference type="Proteomes" id="UP001589818">
    <property type="component" value="Unassembled WGS sequence"/>
</dbReference>
<dbReference type="InterPro" id="IPR050490">
    <property type="entry name" value="Bact_solute-bd_prot1"/>
</dbReference>
<keyword evidence="5" id="KW-0449">Lipoprotein</keyword>
<dbReference type="PANTHER" id="PTHR43649:SF33">
    <property type="entry name" value="POLYGALACTURONAN_RHAMNOGALACTURONAN-BINDING PROTEIN YTCQ"/>
    <property type="match status" value="1"/>
</dbReference>
<evidence type="ECO:0000313" key="7">
    <source>
        <dbReference type="EMBL" id="MFC0390552.1"/>
    </source>
</evidence>
<reference evidence="7 8" key="1">
    <citation type="submission" date="2024-09" db="EMBL/GenBank/DDBJ databases">
        <authorList>
            <person name="Sun Q."/>
            <person name="Mori K."/>
        </authorList>
    </citation>
    <scope>NUCLEOTIDE SEQUENCE [LARGE SCALE GENOMIC DNA]</scope>
    <source>
        <strain evidence="7 8">CCM 4839</strain>
    </source>
</reference>
<dbReference type="SUPFAM" id="SSF53850">
    <property type="entry name" value="Periplasmic binding protein-like II"/>
    <property type="match status" value="1"/>
</dbReference>
<evidence type="ECO:0000256" key="6">
    <source>
        <dbReference type="SAM" id="MobiDB-lite"/>
    </source>
</evidence>
<dbReference type="InterPro" id="IPR006059">
    <property type="entry name" value="SBP"/>
</dbReference>
<evidence type="ECO:0000256" key="2">
    <source>
        <dbReference type="ARBA" id="ARBA00022729"/>
    </source>
</evidence>
<keyword evidence="3" id="KW-0472">Membrane</keyword>
<proteinExistence type="predicted"/>
<evidence type="ECO:0000256" key="5">
    <source>
        <dbReference type="ARBA" id="ARBA00023288"/>
    </source>
</evidence>
<gene>
    <name evidence="7" type="ORF">ACFFJ8_04075</name>
</gene>
<dbReference type="RefSeq" id="WP_204820169.1">
    <property type="nucleotide sequence ID" value="NZ_JANHOF010000010.1"/>
</dbReference>
<protein>
    <submittedName>
        <fullName evidence="7">ABC transporter substrate-binding protein</fullName>
    </submittedName>
</protein>
<dbReference type="PANTHER" id="PTHR43649">
    <property type="entry name" value="ARABINOSE-BINDING PROTEIN-RELATED"/>
    <property type="match status" value="1"/>
</dbReference>
<evidence type="ECO:0000256" key="3">
    <source>
        <dbReference type="ARBA" id="ARBA00023136"/>
    </source>
</evidence>
<name>A0ABV6J3V9_9BACL</name>
<dbReference type="EMBL" id="JBHLVF010000008">
    <property type="protein sequence ID" value="MFC0390552.1"/>
    <property type="molecule type" value="Genomic_DNA"/>
</dbReference>
<keyword evidence="1" id="KW-1003">Cell membrane</keyword>
<organism evidence="7 8">
    <name type="scientific">Paenibacillus mendelii</name>
    <dbReference type="NCBI Taxonomy" id="206163"/>
    <lineage>
        <taxon>Bacteria</taxon>
        <taxon>Bacillati</taxon>
        <taxon>Bacillota</taxon>
        <taxon>Bacilli</taxon>
        <taxon>Bacillales</taxon>
        <taxon>Paenibacillaceae</taxon>
        <taxon>Paenibacillus</taxon>
    </lineage>
</organism>
<keyword evidence="8" id="KW-1185">Reference proteome</keyword>